<organism evidence="3">
    <name type="scientific">Hydractinia echinata</name>
    <name type="common">Snail fur</name>
    <name type="synonym">Hermit crab hydroid</name>
    <dbReference type="NCBI Taxonomy" id="3283270"/>
    <lineage>
        <taxon>Eukaryota</taxon>
        <taxon>Metazoa</taxon>
        <taxon>Cnidaria</taxon>
        <taxon>Anthozoa</taxon>
        <taxon>Octocorallia</taxon>
        <taxon>Malacalcyonacea</taxon>
        <taxon>Cladiellidae</taxon>
        <taxon>Klyxum</taxon>
    </lineage>
</organism>
<feature type="compositionally biased region" description="Basic and acidic residues" evidence="1">
    <location>
        <begin position="66"/>
        <end position="94"/>
    </location>
</feature>
<feature type="domain" description="26S proteasome non-ATPase regulatory subunit 1/RPN2 N-terminal" evidence="2">
    <location>
        <begin position="2"/>
        <end position="49"/>
    </location>
</feature>
<dbReference type="EMBL" id="AY958153">
    <property type="protein sequence ID" value="AAX58701.1"/>
    <property type="molecule type" value="mRNA"/>
</dbReference>
<feature type="non-terminal residue" evidence="3">
    <location>
        <position position="94"/>
    </location>
</feature>
<dbReference type="Pfam" id="PF21505">
    <property type="entry name" value="RPN2_N"/>
    <property type="match status" value="1"/>
</dbReference>
<evidence type="ECO:0000256" key="1">
    <source>
        <dbReference type="SAM" id="MobiDB-lite"/>
    </source>
</evidence>
<sequence length="94" mass="10392">DPDSVADIMEKLVKSSEEQTLMAYQIGFDLYENASQQFLTSIRNVLKSLAPAALAEPVRQGTTPKEGTDTQKDDAKPMETDETNKTESKEEPAE</sequence>
<dbReference type="GO" id="GO:0000502">
    <property type="term" value="C:proteasome complex"/>
    <property type="evidence" value="ECO:0007669"/>
    <property type="project" value="UniProtKB-KW"/>
</dbReference>
<proteinExistence type="evidence at transcript level"/>
<dbReference type="InterPro" id="IPR048570">
    <property type="entry name" value="PSMD1_RPN2_N"/>
</dbReference>
<feature type="non-terminal residue" evidence="3">
    <location>
        <position position="1"/>
    </location>
</feature>
<keyword evidence="3" id="KW-0647">Proteasome</keyword>
<evidence type="ECO:0000259" key="2">
    <source>
        <dbReference type="Pfam" id="PF21505"/>
    </source>
</evidence>
<dbReference type="AlphaFoldDB" id="Q56GW7"/>
<reference evidence="3" key="1">
    <citation type="thesis" date="2001" institute="University of Kaiserslautern" country="Kaiserslautern, Germany">
        <title>Mechanisms of metamorphosis in Hydractinia echinata (Cnidaria, Hydrozoa) - a paradigm for the development of marine invertebrates from larva to adults.</title>
        <authorList>
            <person name="Schmich J."/>
        </authorList>
    </citation>
    <scope>NUCLEOTIDE SEQUENCE</scope>
</reference>
<protein>
    <submittedName>
        <fullName evidence="3">26S proteasome subunit p112</fullName>
    </submittedName>
</protein>
<accession>Q56GW7</accession>
<feature type="region of interest" description="Disordered" evidence="1">
    <location>
        <begin position="53"/>
        <end position="94"/>
    </location>
</feature>
<evidence type="ECO:0000313" key="3">
    <source>
        <dbReference type="EMBL" id="AAX58701.1"/>
    </source>
</evidence>
<reference evidence="3" key="2">
    <citation type="submission" date="2005-03" db="EMBL/GenBank/DDBJ databases">
        <title>Screening of a cDNA library of Hydractinia echinata.</title>
        <authorList>
            <person name="Schmich J."/>
            <person name="Seipp S."/>
            <person name="Leitz T."/>
        </authorList>
    </citation>
    <scope>NUCLEOTIDE SEQUENCE</scope>
</reference>
<name>Q56GW7_HYDEC</name>